<evidence type="ECO:0000256" key="2">
    <source>
        <dbReference type="ARBA" id="ARBA00022729"/>
    </source>
</evidence>
<keyword evidence="6" id="KW-0961">Cell wall biogenesis/degradation</keyword>
<evidence type="ECO:0000256" key="7">
    <source>
        <dbReference type="RuleBase" id="RU004016"/>
    </source>
</evidence>
<evidence type="ECO:0000259" key="8">
    <source>
        <dbReference type="Pfam" id="PF00768"/>
    </source>
</evidence>
<reference evidence="10" key="1">
    <citation type="journal article" date="2019" name="Int. J. Syst. Evol. Microbiol.">
        <title>The Global Catalogue of Microorganisms (GCM) 10K type strain sequencing project: providing services to taxonomists for standard genome sequencing and annotation.</title>
        <authorList>
            <consortium name="The Broad Institute Genomics Platform"/>
            <consortium name="The Broad Institute Genome Sequencing Center for Infectious Disease"/>
            <person name="Wu L."/>
            <person name="Ma J."/>
        </authorList>
    </citation>
    <scope>NUCLEOTIDE SEQUENCE [LARGE SCALE GENOMIC DNA]</scope>
    <source>
        <strain evidence="10">CGMCC 4.1434</strain>
    </source>
</reference>
<keyword evidence="9" id="KW-0645">Protease</keyword>
<feature type="domain" description="Peptidase S11 D-alanyl-D-alanine carboxypeptidase A N-terminal" evidence="8">
    <location>
        <begin position="28"/>
        <end position="271"/>
    </location>
</feature>
<dbReference type="Pfam" id="PF00768">
    <property type="entry name" value="Peptidase_S11"/>
    <property type="match status" value="1"/>
</dbReference>
<comment type="similarity">
    <text evidence="1 7">Belongs to the peptidase S11 family.</text>
</comment>
<dbReference type="Proteomes" id="UP001596109">
    <property type="component" value="Unassembled WGS sequence"/>
</dbReference>
<evidence type="ECO:0000313" key="10">
    <source>
        <dbReference type="Proteomes" id="UP001596109"/>
    </source>
</evidence>
<evidence type="ECO:0000313" key="9">
    <source>
        <dbReference type="EMBL" id="MFC5590113.1"/>
    </source>
</evidence>
<dbReference type="GO" id="GO:0004180">
    <property type="term" value="F:carboxypeptidase activity"/>
    <property type="evidence" value="ECO:0007669"/>
    <property type="project" value="UniProtKB-KW"/>
</dbReference>
<keyword evidence="2" id="KW-0732">Signal</keyword>
<name>A0ABW0TP07_9BACL</name>
<evidence type="ECO:0000256" key="4">
    <source>
        <dbReference type="ARBA" id="ARBA00022960"/>
    </source>
</evidence>
<sequence>MKKLIFLLFIIVLGFTFVLKEKDWKTEAIDPHVNAKAVLLIEAETGNVLYEKNSKESLPIASMSKLMTQYLVLNAIQNGTMSWESTYEPSDEVQQLIGKAAATKLGMTTGNTYSVQELFAAMTVNSANDAAMALAEMVSGTEEAFANLMNEQAREFKLKETTFYNASGLDGEYIGKGKEQTNRASARDVATIAQKLLEDHPEVLDFTRLTDFTTGDGVRVWSTNLMLPGMPQAFPGIDGLKTGFTEEAGACFVSTGIFEGKRIITVVMDVEANGTDTVNPRFELTRELIERVVLH</sequence>
<protein>
    <submittedName>
        <fullName evidence="9">D-alanyl-D-alanine carboxypeptidase family protein</fullName>
        <ecNumber evidence="9">3.4.-.-</ecNumber>
    </submittedName>
</protein>
<evidence type="ECO:0000256" key="6">
    <source>
        <dbReference type="ARBA" id="ARBA00023316"/>
    </source>
</evidence>
<gene>
    <name evidence="9" type="ORF">ACFPRA_14490</name>
</gene>
<evidence type="ECO:0000256" key="1">
    <source>
        <dbReference type="ARBA" id="ARBA00007164"/>
    </source>
</evidence>
<dbReference type="Gene3D" id="3.40.710.10">
    <property type="entry name" value="DD-peptidase/beta-lactamase superfamily"/>
    <property type="match status" value="1"/>
</dbReference>
<dbReference type="RefSeq" id="WP_381436043.1">
    <property type="nucleotide sequence ID" value="NZ_JBHSNO010000007.1"/>
</dbReference>
<evidence type="ECO:0000256" key="3">
    <source>
        <dbReference type="ARBA" id="ARBA00022801"/>
    </source>
</evidence>
<proteinExistence type="inferred from homology"/>
<keyword evidence="9" id="KW-0121">Carboxypeptidase</keyword>
<keyword evidence="10" id="KW-1185">Reference proteome</keyword>
<keyword evidence="5" id="KW-0573">Peptidoglycan synthesis</keyword>
<dbReference type="InterPro" id="IPR018044">
    <property type="entry name" value="Peptidase_S11"/>
</dbReference>
<organism evidence="9 10">
    <name type="scientific">Sporosarcina soli</name>
    <dbReference type="NCBI Taxonomy" id="334736"/>
    <lineage>
        <taxon>Bacteria</taxon>
        <taxon>Bacillati</taxon>
        <taxon>Bacillota</taxon>
        <taxon>Bacilli</taxon>
        <taxon>Bacillales</taxon>
        <taxon>Caryophanaceae</taxon>
        <taxon>Sporosarcina</taxon>
    </lineage>
</organism>
<comment type="caution">
    <text evidence="9">The sequence shown here is derived from an EMBL/GenBank/DDBJ whole genome shotgun (WGS) entry which is preliminary data.</text>
</comment>
<dbReference type="PANTHER" id="PTHR21581:SF11">
    <property type="entry name" value="D-ALANYL-D-ALANINE CARBOXYPEPTIDASE DACA"/>
    <property type="match status" value="1"/>
</dbReference>
<dbReference type="SUPFAM" id="SSF56601">
    <property type="entry name" value="beta-lactamase/transpeptidase-like"/>
    <property type="match status" value="1"/>
</dbReference>
<dbReference type="InterPro" id="IPR012338">
    <property type="entry name" value="Beta-lactam/transpept-like"/>
</dbReference>
<keyword evidence="4" id="KW-0133">Cell shape</keyword>
<dbReference type="PRINTS" id="PR00725">
    <property type="entry name" value="DADACBPTASE1"/>
</dbReference>
<dbReference type="InterPro" id="IPR001967">
    <property type="entry name" value="Peptidase_S11_N"/>
</dbReference>
<dbReference type="PANTHER" id="PTHR21581">
    <property type="entry name" value="D-ALANYL-D-ALANINE CARBOXYPEPTIDASE"/>
    <property type="match status" value="1"/>
</dbReference>
<accession>A0ABW0TP07</accession>
<dbReference type="EMBL" id="JBHSNO010000007">
    <property type="protein sequence ID" value="MFC5590113.1"/>
    <property type="molecule type" value="Genomic_DNA"/>
</dbReference>
<evidence type="ECO:0000256" key="5">
    <source>
        <dbReference type="ARBA" id="ARBA00022984"/>
    </source>
</evidence>
<keyword evidence="3 9" id="KW-0378">Hydrolase</keyword>
<dbReference type="EC" id="3.4.-.-" evidence="9"/>